<dbReference type="InterPro" id="IPR029016">
    <property type="entry name" value="GAF-like_dom_sf"/>
</dbReference>
<keyword evidence="6" id="KW-1185">Reference proteome</keyword>
<name>A0A1H4UY52_9PSEU</name>
<feature type="domain" description="HTH luxR-type" evidence="4">
    <location>
        <begin position="214"/>
        <end position="279"/>
    </location>
</feature>
<reference evidence="6" key="1">
    <citation type="submission" date="2016-10" db="EMBL/GenBank/DDBJ databases">
        <authorList>
            <person name="Varghese N."/>
            <person name="Submissions S."/>
        </authorList>
    </citation>
    <scope>NUCLEOTIDE SEQUENCE [LARGE SCALE GENOMIC DNA]</scope>
    <source>
        <strain evidence="6">DSM 44544</strain>
    </source>
</reference>
<sequence>MNPNATADDRPEIYRALARMRDATGLPITFGGEVGGGRQVKLSQIAGPNTGALRGVRLEYGRGLGGKAVAQRRPVVVDDYVRSPGISHHYDHIIVAEGLHAMVAVPVVVTRTVRGVLYGALRSSMPLGDRVVQSVVEAARELEQSLAVRDEVTRRLAWLDRYDATDCHRPHWELVRAAYAELRILAQDVTDPVLRGRVGTVCETLAAVAGRPGRTGTGPALSARELDVLACAALGWTNHQIAEDLGITTETVKSYLRSAMRKLVARSRMEAVVTARRFGLLP</sequence>
<dbReference type="Pfam" id="PF01590">
    <property type="entry name" value="GAF"/>
    <property type="match status" value="1"/>
</dbReference>
<evidence type="ECO:0000313" key="5">
    <source>
        <dbReference type="EMBL" id="SEC73151.1"/>
    </source>
</evidence>
<dbReference type="PANTHER" id="PTHR44688">
    <property type="entry name" value="DNA-BINDING TRANSCRIPTIONAL ACTIVATOR DEVR_DOSR"/>
    <property type="match status" value="1"/>
</dbReference>
<proteinExistence type="predicted"/>
<dbReference type="STRING" id="208445.SAMN04489727_4865"/>
<dbReference type="SUPFAM" id="SSF55781">
    <property type="entry name" value="GAF domain-like"/>
    <property type="match status" value="1"/>
</dbReference>
<keyword evidence="2" id="KW-0238">DNA-binding</keyword>
<organism evidence="5 6">
    <name type="scientific">Amycolatopsis tolypomycina</name>
    <dbReference type="NCBI Taxonomy" id="208445"/>
    <lineage>
        <taxon>Bacteria</taxon>
        <taxon>Bacillati</taxon>
        <taxon>Actinomycetota</taxon>
        <taxon>Actinomycetes</taxon>
        <taxon>Pseudonocardiales</taxon>
        <taxon>Pseudonocardiaceae</taxon>
        <taxon>Amycolatopsis</taxon>
    </lineage>
</organism>
<dbReference type="InterPro" id="IPR036388">
    <property type="entry name" value="WH-like_DNA-bd_sf"/>
</dbReference>
<accession>A0A1H4UY52</accession>
<dbReference type="GO" id="GO:0006355">
    <property type="term" value="P:regulation of DNA-templated transcription"/>
    <property type="evidence" value="ECO:0007669"/>
    <property type="project" value="InterPro"/>
</dbReference>
<dbReference type="SUPFAM" id="SSF46894">
    <property type="entry name" value="C-terminal effector domain of the bipartite response regulators"/>
    <property type="match status" value="1"/>
</dbReference>
<dbReference type="PROSITE" id="PS00622">
    <property type="entry name" value="HTH_LUXR_1"/>
    <property type="match status" value="1"/>
</dbReference>
<dbReference type="PRINTS" id="PR00038">
    <property type="entry name" value="HTHLUXR"/>
</dbReference>
<dbReference type="PROSITE" id="PS50043">
    <property type="entry name" value="HTH_LUXR_2"/>
    <property type="match status" value="1"/>
</dbReference>
<keyword evidence="3" id="KW-0804">Transcription</keyword>
<dbReference type="Gene3D" id="3.30.450.40">
    <property type="match status" value="1"/>
</dbReference>
<evidence type="ECO:0000256" key="1">
    <source>
        <dbReference type="ARBA" id="ARBA00023015"/>
    </source>
</evidence>
<dbReference type="Proteomes" id="UP000199622">
    <property type="component" value="Unassembled WGS sequence"/>
</dbReference>
<dbReference type="InterPro" id="IPR000792">
    <property type="entry name" value="Tscrpt_reg_LuxR_C"/>
</dbReference>
<evidence type="ECO:0000256" key="2">
    <source>
        <dbReference type="ARBA" id="ARBA00023125"/>
    </source>
</evidence>
<evidence type="ECO:0000259" key="4">
    <source>
        <dbReference type="PROSITE" id="PS50043"/>
    </source>
</evidence>
<gene>
    <name evidence="5" type="ORF">SAMN04489727_4865</name>
</gene>
<keyword evidence="1" id="KW-0805">Transcription regulation</keyword>
<dbReference type="RefSeq" id="WP_208613368.1">
    <property type="nucleotide sequence ID" value="NZ_FNSO01000004.1"/>
</dbReference>
<dbReference type="AlphaFoldDB" id="A0A1H4UY52"/>
<dbReference type="GO" id="GO:0003677">
    <property type="term" value="F:DNA binding"/>
    <property type="evidence" value="ECO:0007669"/>
    <property type="project" value="UniProtKB-KW"/>
</dbReference>
<evidence type="ECO:0000313" key="6">
    <source>
        <dbReference type="Proteomes" id="UP000199622"/>
    </source>
</evidence>
<protein>
    <submittedName>
        <fullName evidence="5">GAF domain-containing protein</fullName>
    </submittedName>
</protein>
<dbReference type="PANTHER" id="PTHR44688:SF16">
    <property type="entry name" value="DNA-BINDING TRANSCRIPTIONAL ACTIVATOR DEVR_DOSR"/>
    <property type="match status" value="1"/>
</dbReference>
<dbReference type="InterPro" id="IPR016032">
    <property type="entry name" value="Sig_transdc_resp-reg_C-effctor"/>
</dbReference>
<dbReference type="Gene3D" id="1.10.10.10">
    <property type="entry name" value="Winged helix-like DNA-binding domain superfamily/Winged helix DNA-binding domain"/>
    <property type="match status" value="1"/>
</dbReference>
<dbReference type="Pfam" id="PF00196">
    <property type="entry name" value="GerE"/>
    <property type="match status" value="1"/>
</dbReference>
<dbReference type="CDD" id="cd06170">
    <property type="entry name" value="LuxR_C_like"/>
    <property type="match status" value="1"/>
</dbReference>
<dbReference type="SMART" id="SM00421">
    <property type="entry name" value="HTH_LUXR"/>
    <property type="match status" value="1"/>
</dbReference>
<dbReference type="EMBL" id="FNSO01000004">
    <property type="protein sequence ID" value="SEC73151.1"/>
    <property type="molecule type" value="Genomic_DNA"/>
</dbReference>
<evidence type="ECO:0000256" key="3">
    <source>
        <dbReference type="ARBA" id="ARBA00023163"/>
    </source>
</evidence>
<dbReference type="InterPro" id="IPR003018">
    <property type="entry name" value="GAF"/>
</dbReference>